<gene>
    <name evidence="2" type="ORF">R3P38DRAFT_3021866</name>
</gene>
<dbReference type="EMBL" id="JAWWNJ010000066">
    <property type="protein sequence ID" value="KAK7012329.1"/>
    <property type="molecule type" value="Genomic_DNA"/>
</dbReference>
<evidence type="ECO:0008006" key="4">
    <source>
        <dbReference type="Google" id="ProtNLM"/>
    </source>
</evidence>
<comment type="caution">
    <text evidence="2">The sequence shown here is derived from an EMBL/GenBank/DDBJ whole genome shotgun (WGS) entry which is preliminary data.</text>
</comment>
<evidence type="ECO:0000313" key="2">
    <source>
        <dbReference type="EMBL" id="KAK7012329.1"/>
    </source>
</evidence>
<dbReference type="AlphaFoldDB" id="A0AAW0AH45"/>
<reference evidence="2 3" key="1">
    <citation type="journal article" date="2024" name="J Genomics">
        <title>Draft genome sequencing and assembly of Favolaschia claudopus CIRM-BRFM 2984 isolated from oak limbs.</title>
        <authorList>
            <person name="Navarro D."/>
            <person name="Drula E."/>
            <person name="Chaduli D."/>
            <person name="Cazenave R."/>
            <person name="Ahrendt S."/>
            <person name="Wang J."/>
            <person name="Lipzen A."/>
            <person name="Daum C."/>
            <person name="Barry K."/>
            <person name="Grigoriev I.V."/>
            <person name="Favel A."/>
            <person name="Rosso M.N."/>
            <person name="Martin F."/>
        </authorList>
    </citation>
    <scope>NUCLEOTIDE SEQUENCE [LARGE SCALE GENOMIC DNA]</scope>
    <source>
        <strain evidence="2 3">CIRM-BRFM 2984</strain>
    </source>
</reference>
<keyword evidence="3" id="KW-1185">Reference proteome</keyword>
<evidence type="ECO:0000313" key="3">
    <source>
        <dbReference type="Proteomes" id="UP001362999"/>
    </source>
</evidence>
<protein>
    <recommendedName>
        <fullName evidence="4">Secreted protein</fullName>
    </recommendedName>
</protein>
<sequence length="78" mass="9070">MRVDLALFLSYICRVFSECVPARQSQRWRSVCDENEYEKVGSIREEPTGTLNPGGHFNWRSRTRLIANSDAFRVPGRH</sequence>
<keyword evidence="1" id="KW-0732">Signal</keyword>
<feature type="non-terminal residue" evidence="2">
    <location>
        <position position="78"/>
    </location>
</feature>
<name>A0AAW0AH45_9AGAR</name>
<feature type="chain" id="PRO_5044012910" description="Secreted protein" evidence="1">
    <location>
        <begin position="18"/>
        <end position="78"/>
    </location>
</feature>
<feature type="signal peptide" evidence="1">
    <location>
        <begin position="1"/>
        <end position="17"/>
    </location>
</feature>
<dbReference type="Proteomes" id="UP001362999">
    <property type="component" value="Unassembled WGS sequence"/>
</dbReference>
<accession>A0AAW0AH45</accession>
<evidence type="ECO:0000256" key="1">
    <source>
        <dbReference type="SAM" id="SignalP"/>
    </source>
</evidence>
<proteinExistence type="predicted"/>
<organism evidence="2 3">
    <name type="scientific">Favolaschia claudopus</name>
    <dbReference type="NCBI Taxonomy" id="2862362"/>
    <lineage>
        <taxon>Eukaryota</taxon>
        <taxon>Fungi</taxon>
        <taxon>Dikarya</taxon>
        <taxon>Basidiomycota</taxon>
        <taxon>Agaricomycotina</taxon>
        <taxon>Agaricomycetes</taxon>
        <taxon>Agaricomycetidae</taxon>
        <taxon>Agaricales</taxon>
        <taxon>Marasmiineae</taxon>
        <taxon>Mycenaceae</taxon>
        <taxon>Favolaschia</taxon>
    </lineage>
</organism>